<reference evidence="1" key="2">
    <citation type="journal article" date="2015" name="Fish Shellfish Immunol.">
        <title>Early steps in the European eel (Anguilla anguilla)-Vibrio vulnificus interaction in the gills: Role of the RtxA13 toxin.</title>
        <authorList>
            <person name="Callol A."/>
            <person name="Pajuelo D."/>
            <person name="Ebbesson L."/>
            <person name="Teles M."/>
            <person name="MacKenzie S."/>
            <person name="Amaro C."/>
        </authorList>
    </citation>
    <scope>NUCLEOTIDE SEQUENCE</scope>
</reference>
<sequence>MVPLPQWWSYHSNMTWSPWQQGGMAMERRWLLCCSSMFLSKLFQCRVEIN</sequence>
<name>A0A0E9WPT6_ANGAN</name>
<dbReference type="EMBL" id="GBXM01016301">
    <property type="protein sequence ID" value="JAH92276.1"/>
    <property type="molecule type" value="Transcribed_RNA"/>
</dbReference>
<accession>A0A0E9WPT6</accession>
<reference evidence="1" key="1">
    <citation type="submission" date="2014-11" db="EMBL/GenBank/DDBJ databases">
        <authorList>
            <person name="Amaro Gonzalez C."/>
        </authorList>
    </citation>
    <scope>NUCLEOTIDE SEQUENCE</scope>
</reference>
<protein>
    <submittedName>
        <fullName evidence="1">Uncharacterized protein</fullName>
    </submittedName>
</protein>
<organism evidence="1">
    <name type="scientific">Anguilla anguilla</name>
    <name type="common">European freshwater eel</name>
    <name type="synonym">Muraena anguilla</name>
    <dbReference type="NCBI Taxonomy" id="7936"/>
    <lineage>
        <taxon>Eukaryota</taxon>
        <taxon>Metazoa</taxon>
        <taxon>Chordata</taxon>
        <taxon>Craniata</taxon>
        <taxon>Vertebrata</taxon>
        <taxon>Euteleostomi</taxon>
        <taxon>Actinopterygii</taxon>
        <taxon>Neopterygii</taxon>
        <taxon>Teleostei</taxon>
        <taxon>Anguilliformes</taxon>
        <taxon>Anguillidae</taxon>
        <taxon>Anguilla</taxon>
    </lineage>
</organism>
<dbReference type="AlphaFoldDB" id="A0A0E9WPT6"/>
<evidence type="ECO:0000313" key="1">
    <source>
        <dbReference type="EMBL" id="JAH92276.1"/>
    </source>
</evidence>
<proteinExistence type="predicted"/>